<keyword evidence="1" id="KW-0472">Membrane</keyword>
<evidence type="ECO:0000256" key="1">
    <source>
        <dbReference type="SAM" id="Phobius"/>
    </source>
</evidence>
<accession>A0A5E4ZE08</accession>
<feature type="transmembrane region" description="Helical" evidence="1">
    <location>
        <begin position="99"/>
        <end position="118"/>
    </location>
</feature>
<protein>
    <submittedName>
        <fullName evidence="2">Uncharacterized protein</fullName>
    </submittedName>
</protein>
<feature type="transmembrane region" description="Helical" evidence="1">
    <location>
        <begin position="185"/>
        <end position="205"/>
    </location>
</feature>
<organism evidence="2 3">
    <name type="scientific">Pandoraea terrae</name>
    <dbReference type="NCBI Taxonomy" id="1537710"/>
    <lineage>
        <taxon>Bacteria</taxon>
        <taxon>Pseudomonadati</taxon>
        <taxon>Pseudomonadota</taxon>
        <taxon>Betaproteobacteria</taxon>
        <taxon>Burkholderiales</taxon>
        <taxon>Burkholderiaceae</taxon>
        <taxon>Pandoraea</taxon>
    </lineage>
</organism>
<gene>
    <name evidence="2" type="ORF">PTE30175_05544</name>
</gene>
<feature type="transmembrane region" description="Helical" evidence="1">
    <location>
        <begin position="124"/>
        <end position="141"/>
    </location>
</feature>
<reference evidence="2 3" key="1">
    <citation type="submission" date="2019-08" db="EMBL/GenBank/DDBJ databases">
        <authorList>
            <person name="Peeters C."/>
        </authorList>
    </citation>
    <scope>NUCLEOTIDE SEQUENCE [LARGE SCALE GENOMIC DNA]</scope>
    <source>
        <strain evidence="2 3">LMG 30175</strain>
    </source>
</reference>
<sequence length="226" mass="25241">MDLVRNHLICFASFVLAVSGATYGTKFLKKRNYLLAAEWLIISLSATNLAVYLLIEWPPLYHVAHFFDAFTRAFGVPVIGVLGFMTVTHGYKPSVRQDVALFALAFGGAAVLETVGSIAPALPYFYVVTWTCFSIYVAYFVKRLLGVGEKFHAMTTTVALVTSQVIACVYDFYKIPGDEHNVLFNFFFMALLTWAYFIVATYYAYCALERAQDPMSGYARQGSVLT</sequence>
<evidence type="ECO:0000313" key="3">
    <source>
        <dbReference type="Proteomes" id="UP000414233"/>
    </source>
</evidence>
<dbReference type="Proteomes" id="UP000414233">
    <property type="component" value="Unassembled WGS sequence"/>
</dbReference>
<dbReference type="EMBL" id="CABPRZ010000047">
    <property type="protein sequence ID" value="VVE59621.1"/>
    <property type="molecule type" value="Genomic_DNA"/>
</dbReference>
<keyword evidence="1" id="KW-0812">Transmembrane</keyword>
<evidence type="ECO:0000313" key="2">
    <source>
        <dbReference type="EMBL" id="VVE59621.1"/>
    </source>
</evidence>
<feature type="transmembrane region" description="Helical" evidence="1">
    <location>
        <begin position="67"/>
        <end position="87"/>
    </location>
</feature>
<feature type="transmembrane region" description="Helical" evidence="1">
    <location>
        <begin position="36"/>
        <end position="55"/>
    </location>
</feature>
<dbReference type="OrthoDB" id="6711110at2"/>
<dbReference type="AlphaFoldDB" id="A0A5E4ZE08"/>
<keyword evidence="3" id="KW-1185">Reference proteome</keyword>
<dbReference type="RefSeq" id="WP_150700259.1">
    <property type="nucleotide sequence ID" value="NZ_CABPRZ010000047.1"/>
</dbReference>
<proteinExistence type="predicted"/>
<keyword evidence="1" id="KW-1133">Transmembrane helix</keyword>
<name>A0A5E4ZE08_9BURK</name>